<dbReference type="EMBL" id="CP002745">
    <property type="protein sequence ID" value="AEK61962.1"/>
    <property type="molecule type" value="Genomic_DNA"/>
</dbReference>
<proteinExistence type="predicted"/>
<evidence type="ECO:0000313" key="1">
    <source>
        <dbReference type="EMBL" id="AEK61962.1"/>
    </source>
</evidence>
<reference evidence="1 2" key="4">
    <citation type="journal article" date="2010" name="Environ. Microbiol.">
        <title>The bacterial genus Collimonas: mycophagy, weathering and other adaptive solutions to life in oligotrophic soil environments.</title>
        <authorList>
            <person name="Leveau J.H."/>
            <person name="Uroz S."/>
            <person name="de Boer W."/>
        </authorList>
    </citation>
    <scope>NUCLEOTIDE SEQUENCE [LARGE SCALE GENOMIC DNA]</scope>
    <source>
        <strain evidence="1 2">Ter331</strain>
    </source>
</reference>
<evidence type="ECO:0000313" key="2">
    <source>
        <dbReference type="Proteomes" id="UP000008392"/>
    </source>
</evidence>
<organism evidence="1 2">
    <name type="scientific">Collimonas fungivorans (strain Ter331)</name>
    <dbReference type="NCBI Taxonomy" id="1005048"/>
    <lineage>
        <taxon>Bacteria</taxon>
        <taxon>Pseudomonadati</taxon>
        <taxon>Pseudomonadota</taxon>
        <taxon>Betaproteobacteria</taxon>
        <taxon>Burkholderiales</taxon>
        <taxon>Oxalobacteraceae</taxon>
        <taxon>Collimonas</taxon>
    </lineage>
</organism>
<sequence length="41" mass="4585">MAKRRIDSLVVDDWIYFLKVFYHLVDSTQAGANLAGCASLP</sequence>
<reference evidence="1 2" key="2">
    <citation type="journal article" date="2006" name="J. Microbiol. Methods">
        <title>Genomic flank-sequencing of plasposon insertion sites for rapid identification of functional genes.</title>
        <authorList>
            <person name="Leveau J.H."/>
            <person name="Gerards S."/>
            <person name="Fritsche K."/>
            <person name="Zondag G."/>
            <person name="van Veen J.A."/>
        </authorList>
    </citation>
    <scope>NUCLEOTIDE SEQUENCE [LARGE SCALE GENOMIC DNA]</scope>
    <source>
        <strain evidence="1 2">Ter331</strain>
    </source>
</reference>
<dbReference type="Proteomes" id="UP000008392">
    <property type="component" value="Chromosome"/>
</dbReference>
<dbReference type="AlphaFoldDB" id="G0AGV7"/>
<name>G0AGV7_COLFT</name>
<gene>
    <name evidence="1" type="ordered locus">CFU_2132</name>
</gene>
<protein>
    <submittedName>
        <fullName evidence="1">Uncharacterized protein</fullName>
    </submittedName>
</protein>
<dbReference type="HOGENOM" id="CLU_3268536_0_0_4"/>
<keyword evidence="2" id="KW-1185">Reference proteome</keyword>
<reference evidence="2" key="6">
    <citation type="submission" date="2011-05" db="EMBL/GenBank/DDBJ databases">
        <title>Complete sequence of Collimonas fungivorans Ter331.</title>
        <authorList>
            <person name="Leveau J.H."/>
        </authorList>
    </citation>
    <scope>NUCLEOTIDE SEQUENCE [LARGE SCALE GENOMIC DNA]</scope>
    <source>
        <strain evidence="2">Ter331</strain>
    </source>
</reference>
<reference evidence="1 2" key="5">
    <citation type="journal article" date="2011" name="ISME J.">
        <title>Dual transcriptional profiling of a bacterial/fungal confrontation: Collimonas fungivorans versus Aspergillus niger.</title>
        <authorList>
            <person name="Mela F."/>
            <person name="Fritsche K."/>
            <person name="de Boer W."/>
            <person name="van Veen J.A."/>
            <person name="de Graaff L.H."/>
            <person name="van den Berg M."/>
            <person name="Leveau J.H."/>
        </authorList>
    </citation>
    <scope>NUCLEOTIDE SEQUENCE [LARGE SCALE GENOMIC DNA]</scope>
    <source>
        <strain evidence="1 2">Ter331</strain>
    </source>
</reference>
<accession>G0AGV7</accession>
<reference evidence="1 2" key="1">
    <citation type="journal article" date="2004" name="Environ. Microbiol.">
        <title>Phylogeny-function analysis of (meta)genomic libraries: screening for expression of ribosomal RNA genes by large-insert library fluorescent in situ hybridization (LIL-FISH).</title>
        <authorList>
            <person name="Leveau J.H."/>
            <person name="Gerards S."/>
            <person name="de Boer W."/>
            <person name="van Veen J.A."/>
        </authorList>
    </citation>
    <scope>NUCLEOTIDE SEQUENCE [LARGE SCALE GENOMIC DNA]</scope>
    <source>
        <strain evidence="1 2">Ter331</strain>
    </source>
</reference>
<dbReference type="KEGG" id="cfu:CFU_2132"/>
<reference evidence="1 2" key="3">
    <citation type="journal article" date="2008" name="FEMS Microbiol. Ecol.">
        <title>Identification and characterization of genes underlying chitinolysis in Collimonas fungivorans Ter331.</title>
        <authorList>
            <person name="Fritsche K."/>
            <person name="de Boer W."/>
            <person name="Gerards S."/>
            <person name="van den Berg M."/>
            <person name="van Veen J.A."/>
            <person name="Leveau J.H."/>
        </authorList>
    </citation>
    <scope>NUCLEOTIDE SEQUENCE [LARGE SCALE GENOMIC DNA]</scope>
    <source>
        <strain evidence="1 2">Ter331</strain>
    </source>
</reference>